<evidence type="ECO:0000256" key="2">
    <source>
        <dbReference type="ARBA" id="ARBA00022741"/>
    </source>
</evidence>
<dbReference type="Pfam" id="PF12848">
    <property type="entry name" value="ABC_tran_Xtn"/>
    <property type="match status" value="1"/>
</dbReference>
<dbReference type="PANTHER" id="PTHR42855:SF2">
    <property type="entry name" value="DRUG RESISTANCE ABC TRANSPORTER,ATP-BINDING PROTEIN"/>
    <property type="match status" value="1"/>
</dbReference>
<keyword evidence="4" id="KW-0175">Coiled coil</keyword>
<evidence type="ECO:0000256" key="4">
    <source>
        <dbReference type="SAM" id="Coils"/>
    </source>
</evidence>
<proteinExistence type="predicted"/>
<dbReference type="FunFam" id="3.40.50.300:FF:000309">
    <property type="entry name" value="ABC transporter ATP-binding protein"/>
    <property type="match status" value="1"/>
</dbReference>
<dbReference type="FunFam" id="3.40.50.300:FF:000011">
    <property type="entry name" value="Putative ABC transporter ATP-binding component"/>
    <property type="match status" value="1"/>
</dbReference>
<dbReference type="InterPro" id="IPR032524">
    <property type="entry name" value="ABC_tran_C"/>
</dbReference>
<dbReference type="InterPro" id="IPR051309">
    <property type="entry name" value="ABCF_ATPase"/>
</dbReference>
<evidence type="ECO:0000259" key="6">
    <source>
        <dbReference type="PROSITE" id="PS50893"/>
    </source>
</evidence>
<evidence type="ECO:0000256" key="3">
    <source>
        <dbReference type="ARBA" id="ARBA00022840"/>
    </source>
</evidence>
<gene>
    <name evidence="7" type="primary">ybiT_13</name>
    <name evidence="7" type="ORF">SDC9_40725</name>
</gene>
<dbReference type="InterPro" id="IPR003439">
    <property type="entry name" value="ABC_transporter-like_ATP-bd"/>
</dbReference>
<dbReference type="EMBL" id="VSSQ01000433">
    <property type="protein sequence ID" value="MPL94571.1"/>
    <property type="molecule type" value="Genomic_DNA"/>
</dbReference>
<dbReference type="SMART" id="SM00382">
    <property type="entry name" value="AAA"/>
    <property type="match status" value="2"/>
</dbReference>
<dbReference type="AlphaFoldDB" id="A0A644VT38"/>
<sequence>MIRISNIQIQLGERSLFQDLSWTVLPGSRTGLVGNNGAGKTTLLRIMAGETTVDSGTVTVPKGLRIGYLPQDLVELPDVPVLSFLRSRTGLAAAEEELAACAGRLAGLPPESPDHERELNRHDLLLKRFEALDGYAFDAMAGKILSGLGFSQEDMNRSTGCFSGGWKMRLHLAGLLLICPDILLLDEPTNHLDSESMEWLEGWLSGFRGTIVAVSHDRRFLDKICTTIAELSLGRISLYKGNFSDYLDERERRIEELRRQERLQKDEIARMEEFIERFRYKASKAASVQSRIKRLEKISLVEVEEDTKKVSFRFPPCVRSGLEVIVLENGGKKYGNHTVFSEASLTVRRGEKIALVGVNGAGKSTLSRILSGTEGLTSGTVRRGHNVRIAFFSQQSSENLDYSKTVWESLSGRNPAWTAQDKRNLLGAFLFSGDDIFKPVPVLSGGEKSRLALLKLLMEESNCLVLDEPTNHLDMQTKDLFQRALLEYDGTLVIVSHDRYFLDNLVTRVVEIASGKLLDYPGNYSWFIEKRKALSSEAEEKRTRPKEKEDPEKDRKRLEAEKRNLLYRKKRKVMDKLEPVEEQISLLEKQQSERDGLLSDPAFLADSEKVRNLLIQRNDAAKELDSLYGQWERLMAEIEMIDKTG</sequence>
<keyword evidence="2" id="KW-0547">Nucleotide-binding</keyword>
<dbReference type="GO" id="GO:0005524">
    <property type="term" value="F:ATP binding"/>
    <property type="evidence" value="ECO:0007669"/>
    <property type="project" value="UniProtKB-KW"/>
</dbReference>
<dbReference type="GO" id="GO:0003677">
    <property type="term" value="F:DNA binding"/>
    <property type="evidence" value="ECO:0007669"/>
    <property type="project" value="InterPro"/>
</dbReference>
<reference evidence="7" key="1">
    <citation type="submission" date="2019-08" db="EMBL/GenBank/DDBJ databases">
        <authorList>
            <person name="Kucharzyk K."/>
            <person name="Murdoch R.W."/>
            <person name="Higgins S."/>
            <person name="Loffler F."/>
        </authorList>
    </citation>
    <scope>NUCLEOTIDE SEQUENCE</scope>
</reference>
<dbReference type="InterPro" id="IPR003593">
    <property type="entry name" value="AAA+_ATPase"/>
</dbReference>
<feature type="region of interest" description="Disordered" evidence="5">
    <location>
        <begin position="537"/>
        <end position="557"/>
    </location>
</feature>
<dbReference type="PANTHER" id="PTHR42855">
    <property type="entry name" value="ABC TRANSPORTER ATP-BINDING SUBUNIT"/>
    <property type="match status" value="1"/>
</dbReference>
<dbReference type="InterPro" id="IPR017871">
    <property type="entry name" value="ABC_transporter-like_CS"/>
</dbReference>
<evidence type="ECO:0000256" key="1">
    <source>
        <dbReference type="ARBA" id="ARBA00022737"/>
    </source>
</evidence>
<dbReference type="SUPFAM" id="SSF52540">
    <property type="entry name" value="P-loop containing nucleoside triphosphate hydrolases"/>
    <property type="match status" value="2"/>
</dbReference>
<keyword evidence="3 7" id="KW-0067">ATP-binding</keyword>
<dbReference type="Gene3D" id="1.10.287.380">
    <property type="entry name" value="Valyl-tRNA synthetase, C-terminal domain"/>
    <property type="match status" value="1"/>
</dbReference>
<feature type="coiled-coil region" evidence="4">
    <location>
        <begin position="247"/>
        <end position="274"/>
    </location>
</feature>
<feature type="domain" description="ABC transporter" evidence="6">
    <location>
        <begin position="325"/>
        <end position="539"/>
    </location>
</feature>
<dbReference type="CDD" id="cd03221">
    <property type="entry name" value="ABCF_EF-3"/>
    <property type="match status" value="2"/>
</dbReference>
<dbReference type="Pfam" id="PF00005">
    <property type="entry name" value="ABC_tran"/>
    <property type="match status" value="2"/>
</dbReference>
<feature type="domain" description="ABC transporter" evidence="6">
    <location>
        <begin position="2"/>
        <end position="258"/>
    </location>
</feature>
<comment type="caution">
    <text evidence="7">The sequence shown here is derived from an EMBL/GenBank/DDBJ whole genome shotgun (WGS) entry which is preliminary data.</text>
</comment>
<dbReference type="Pfam" id="PF16326">
    <property type="entry name" value="ABC_tran_CTD"/>
    <property type="match status" value="1"/>
</dbReference>
<dbReference type="PROSITE" id="PS00211">
    <property type="entry name" value="ABC_TRANSPORTER_1"/>
    <property type="match status" value="1"/>
</dbReference>
<dbReference type="GO" id="GO:0016887">
    <property type="term" value="F:ATP hydrolysis activity"/>
    <property type="evidence" value="ECO:0007669"/>
    <property type="project" value="InterPro"/>
</dbReference>
<organism evidence="7">
    <name type="scientific">bioreactor metagenome</name>
    <dbReference type="NCBI Taxonomy" id="1076179"/>
    <lineage>
        <taxon>unclassified sequences</taxon>
        <taxon>metagenomes</taxon>
        <taxon>ecological metagenomes</taxon>
    </lineage>
</organism>
<dbReference type="InterPro" id="IPR037118">
    <property type="entry name" value="Val-tRNA_synth_C_sf"/>
</dbReference>
<name>A0A644VT38_9ZZZZ</name>
<evidence type="ECO:0000313" key="7">
    <source>
        <dbReference type="EMBL" id="MPL94571.1"/>
    </source>
</evidence>
<protein>
    <submittedName>
        <fullName evidence="7">Putative ABC transporter ATP-binding protein YbiT</fullName>
    </submittedName>
</protein>
<keyword evidence="1" id="KW-0677">Repeat</keyword>
<dbReference type="InterPro" id="IPR032781">
    <property type="entry name" value="ABC_tran_Xtn"/>
</dbReference>
<evidence type="ECO:0000256" key="5">
    <source>
        <dbReference type="SAM" id="MobiDB-lite"/>
    </source>
</evidence>
<accession>A0A644VT38</accession>
<dbReference type="PROSITE" id="PS50893">
    <property type="entry name" value="ABC_TRANSPORTER_2"/>
    <property type="match status" value="2"/>
</dbReference>
<dbReference type="Gene3D" id="3.40.50.300">
    <property type="entry name" value="P-loop containing nucleotide triphosphate hydrolases"/>
    <property type="match status" value="2"/>
</dbReference>
<dbReference type="InterPro" id="IPR027417">
    <property type="entry name" value="P-loop_NTPase"/>
</dbReference>